<name>A0A8X6GH18_TRICU</name>
<dbReference type="AlphaFoldDB" id="A0A8X6GH18"/>
<proteinExistence type="predicted"/>
<reference evidence="1" key="1">
    <citation type="submission" date="2020-07" db="EMBL/GenBank/DDBJ databases">
        <title>Multicomponent nature underlies the extraordinary mechanical properties of spider dragline silk.</title>
        <authorList>
            <person name="Kono N."/>
            <person name="Nakamura H."/>
            <person name="Mori M."/>
            <person name="Yoshida Y."/>
            <person name="Ohtoshi R."/>
            <person name="Malay A.D."/>
            <person name="Moran D.A.P."/>
            <person name="Tomita M."/>
            <person name="Numata K."/>
            <person name="Arakawa K."/>
        </authorList>
    </citation>
    <scope>NUCLEOTIDE SEQUENCE</scope>
</reference>
<dbReference type="EMBL" id="BMAO01035603">
    <property type="protein sequence ID" value="GFR04621.1"/>
    <property type="molecule type" value="Genomic_DNA"/>
</dbReference>
<dbReference type="Proteomes" id="UP000887116">
    <property type="component" value="Unassembled WGS sequence"/>
</dbReference>
<evidence type="ECO:0000313" key="1">
    <source>
        <dbReference type="EMBL" id="GFR04621.1"/>
    </source>
</evidence>
<organism evidence="1 2">
    <name type="scientific">Trichonephila clavata</name>
    <name type="common">Joro spider</name>
    <name type="synonym">Nephila clavata</name>
    <dbReference type="NCBI Taxonomy" id="2740835"/>
    <lineage>
        <taxon>Eukaryota</taxon>
        <taxon>Metazoa</taxon>
        <taxon>Ecdysozoa</taxon>
        <taxon>Arthropoda</taxon>
        <taxon>Chelicerata</taxon>
        <taxon>Arachnida</taxon>
        <taxon>Araneae</taxon>
        <taxon>Araneomorphae</taxon>
        <taxon>Entelegynae</taxon>
        <taxon>Araneoidea</taxon>
        <taxon>Nephilidae</taxon>
        <taxon>Trichonephila</taxon>
    </lineage>
</organism>
<comment type="caution">
    <text evidence="1">The sequence shown here is derived from an EMBL/GenBank/DDBJ whole genome shotgun (WGS) entry which is preliminary data.</text>
</comment>
<sequence>MSRTSTEETNWSVVNCSQRSVYLGCVGNLCARTHDLVTAAYVGGRRVSVGFTDIGARAFLTSSCTIYSSNWVWG</sequence>
<evidence type="ECO:0000313" key="2">
    <source>
        <dbReference type="Proteomes" id="UP000887116"/>
    </source>
</evidence>
<gene>
    <name evidence="1" type="ORF">TNCT_171441</name>
</gene>
<protein>
    <submittedName>
        <fullName evidence="1">Uncharacterized protein</fullName>
    </submittedName>
</protein>
<accession>A0A8X6GH18</accession>
<keyword evidence="2" id="KW-1185">Reference proteome</keyword>